<dbReference type="PANTHER" id="PTHR43414">
    <property type="entry name" value="MULTIDRUG RESISTANCE PROTEIN MDTG"/>
    <property type="match status" value="1"/>
</dbReference>
<dbReference type="InterPro" id="IPR020846">
    <property type="entry name" value="MFS_dom"/>
</dbReference>
<dbReference type="AlphaFoldDB" id="A0A1A5YPM8"/>
<name>A0A1A5YPM8_9BACL</name>
<reference evidence="9 10" key="1">
    <citation type="submission" date="2016-05" db="EMBL/GenBank/DDBJ databases">
        <title>Paenibacillus oryzae. sp. nov., isolated from the rice root.</title>
        <authorList>
            <person name="Zhang J."/>
            <person name="Zhang X."/>
        </authorList>
    </citation>
    <scope>NUCLEOTIDE SEQUENCE [LARGE SCALE GENOMIC DNA]</scope>
    <source>
        <strain evidence="9 10">1DrF-4</strain>
    </source>
</reference>
<dbReference type="GO" id="GO:0022857">
    <property type="term" value="F:transmembrane transporter activity"/>
    <property type="evidence" value="ECO:0007669"/>
    <property type="project" value="InterPro"/>
</dbReference>
<dbReference type="PANTHER" id="PTHR43414:SF1">
    <property type="entry name" value="PEPTIDE PERMEASE"/>
    <property type="match status" value="1"/>
</dbReference>
<dbReference type="Gene3D" id="1.20.1250.20">
    <property type="entry name" value="MFS general substrate transporter like domains"/>
    <property type="match status" value="2"/>
</dbReference>
<feature type="transmembrane region" description="Helical" evidence="7">
    <location>
        <begin position="371"/>
        <end position="391"/>
    </location>
</feature>
<accession>A0A1A5YPM8</accession>
<dbReference type="PROSITE" id="PS50850">
    <property type="entry name" value="MFS"/>
    <property type="match status" value="1"/>
</dbReference>
<gene>
    <name evidence="9" type="ORF">A7K91_21995</name>
</gene>
<dbReference type="Proteomes" id="UP000092024">
    <property type="component" value="Unassembled WGS sequence"/>
</dbReference>
<dbReference type="PROSITE" id="PS00216">
    <property type="entry name" value="SUGAR_TRANSPORT_1"/>
    <property type="match status" value="1"/>
</dbReference>
<evidence type="ECO:0000256" key="2">
    <source>
        <dbReference type="ARBA" id="ARBA00022448"/>
    </source>
</evidence>
<organism evidence="9 10">
    <name type="scientific">Paenibacillus oryzae</name>
    <dbReference type="NCBI Taxonomy" id="1844972"/>
    <lineage>
        <taxon>Bacteria</taxon>
        <taxon>Bacillati</taxon>
        <taxon>Bacillota</taxon>
        <taxon>Bacilli</taxon>
        <taxon>Bacillales</taxon>
        <taxon>Paenibacillaceae</taxon>
        <taxon>Paenibacillus</taxon>
    </lineage>
</organism>
<keyword evidence="3" id="KW-1003">Cell membrane</keyword>
<feature type="transmembrane region" description="Helical" evidence="7">
    <location>
        <begin position="20"/>
        <end position="42"/>
    </location>
</feature>
<keyword evidence="10" id="KW-1185">Reference proteome</keyword>
<proteinExistence type="predicted"/>
<comment type="subcellular location">
    <subcellularLocation>
        <location evidence="1">Cell membrane</location>
        <topology evidence="1">Multi-pass membrane protein</topology>
    </subcellularLocation>
</comment>
<dbReference type="GO" id="GO:0005886">
    <property type="term" value="C:plasma membrane"/>
    <property type="evidence" value="ECO:0007669"/>
    <property type="project" value="UniProtKB-SubCell"/>
</dbReference>
<keyword evidence="2" id="KW-0813">Transport</keyword>
<feature type="transmembrane region" description="Helical" evidence="7">
    <location>
        <begin position="308"/>
        <end position="331"/>
    </location>
</feature>
<evidence type="ECO:0000256" key="7">
    <source>
        <dbReference type="SAM" id="Phobius"/>
    </source>
</evidence>
<evidence type="ECO:0000256" key="6">
    <source>
        <dbReference type="ARBA" id="ARBA00023136"/>
    </source>
</evidence>
<evidence type="ECO:0000256" key="1">
    <source>
        <dbReference type="ARBA" id="ARBA00004651"/>
    </source>
</evidence>
<keyword evidence="5 7" id="KW-1133">Transmembrane helix</keyword>
<dbReference type="CDD" id="cd17329">
    <property type="entry name" value="MFS_MdtH_MDR_like"/>
    <property type="match status" value="1"/>
</dbReference>
<comment type="caution">
    <text evidence="9">The sequence shown here is derived from an EMBL/GenBank/DDBJ whole genome shotgun (WGS) entry which is preliminary data.</text>
</comment>
<evidence type="ECO:0000313" key="10">
    <source>
        <dbReference type="Proteomes" id="UP000092024"/>
    </source>
</evidence>
<feature type="domain" description="Major facilitator superfamily (MFS) profile" evidence="8">
    <location>
        <begin position="1"/>
        <end position="396"/>
    </location>
</feature>
<dbReference type="InterPro" id="IPR005829">
    <property type="entry name" value="Sugar_transporter_CS"/>
</dbReference>
<dbReference type="Pfam" id="PF07690">
    <property type="entry name" value="MFS_1"/>
    <property type="match status" value="1"/>
</dbReference>
<feature type="transmembrane region" description="Helical" evidence="7">
    <location>
        <begin position="170"/>
        <end position="193"/>
    </location>
</feature>
<dbReference type="InterPro" id="IPR011701">
    <property type="entry name" value="MFS"/>
</dbReference>
<sequence length="411" mass="44682">MRKYLASFKEQHPIVNMLLIGTVFARTASSMSLPFLAIYLLATTNMNPVTIGAIIGIGSLSGMAGGFVGGFLSDRFGRRVVMLSSLYVWALVFLGFSLTKNPLVFAFLNATNGLCRSFFEPVSQALMADLTEREKRLHIFSLRYLAINIGVAVGPLLGTLFAAINGSLPWMITGIFYLIYAAALHVLLIKFGIRSIEGEKKEQVTISQSWQVIARDRAFRFFILGGIVSGIGYAQMTSTLSQYVEGQFASGATLFAWLMTINAIVVIAFQMPISKWAEKHSPLTAIAIGSVCYAVGHVGFAFSQNWTMLVVSMVFFTWGEVLTFPAGAIMVDRLAPDHMRGTYFGAQSFTSLGFFLGPLLGGFLLQKFGGSTLFVTVAVITLISVLFYRIGMQGGANGFQKRSGQAREGAS</sequence>
<evidence type="ECO:0000256" key="4">
    <source>
        <dbReference type="ARBA" id="ARBA00022692"/>
    </source>
</evidence>
<evidence type="ECO:0000256" key="5">
    <source>
        <dbReference type="ARBA" id="ARBA00022989"/>
    </source>
</evidence>
<evidence type="ECO:0000256" key="3">
    <source>
        <dbReference type="ARBA" id="ARBA00022475"/>
    </source>
</evidence>
<feature type="transmembrane region" description="Helical" evidence="7">
    <location>
        <begin position="140"/>
        <end position="164"/>
    </location>
</feature>
<feature type="transmembrane region" description="Helical" evidence="7">
    <location>
        <begin position="218"/>
        <end position="236"/>
    </location>
</feature>
<dbReference type="InterPro" id="IPR036259">
    <property type="entry name" value="MFS_trans_sf"/>
</dbReference>
<protein>
    <recommendedName>
        <fullName evidence="8">Major facilitator superfamily (MFS) profile domain-containing protein</fullName>
    </recommendedName>
</protein>
<feature type="transmembrane region" description="Helical" evidence="7">
    <location>
        <begin position="80"/>
        <end position="97"/>
    </location>
</feature>
<dbReference type="OrthoDB" id="8952229at2"/>
<dbReference type="RefSeq" id="WP_068680350.1">
    <property type="nucleotide sequence ID" value="NZ_LYPA01000032.1"/>
</dbReference>
<evidence type="ECO:0000313" key="9">
    <source>
        <dbReference type="EMBL" id="OBR67562.1"/>
    </source>
</evidence>
<dbReference type="STRING" id="1844972.A7K91_21995"/>
<feature type="transmembrane region" description="Helical" evidence="7">
    <location>
        <begin position="343"/>
        <end position="365"/>
    </location>
</feature>
<keyword evidence="6 7" id="KW-0472">Membrane</keyword>
<feature type="transmembrane region" description="Helical" evidence="7">
    <location>
        <begin position="281"/>
        <end position="302"/>
    </location>
</feature>
<dbReference type="SUPFAM" id="SSF103473">
    <property type="entry name" value="MFS general substrate transporter"/>
    <property type="match status" value="1"/>
</dbReference>
<keyword evidence="4 7" id="KW-0812">Transmembrane</keyword>
<evidence type="ECO:0000259" key="8">
    <source>
        <dbReference type="PROSITE" id="PS50850"/>
    </source>
</evidence>
<dbReference type="EMBL" id="LYPA01000032">
    <property type="protein sequence ID" value="OBR67562.1"/>
    <property type="molecule type" value="Genomic_DNA"/>
</dbReference>
<feature type="transmembrane region" description="Helical" evidence="7">
    <location>
        <begin position="48"/>
        <end position="68"/>
    </location>
</feature>
<feature type="transmembrane region" description="Helical" evidence="7">
    <location>
        <begin position="248"/>
        <end position="269"/>
    </location>
</feature>